<sequence>MNGVTMYEGSQYQSRNEGVDSSQSAFHLPVSTAGNYPAITHHQPMSDFQPPYFPPPFQQPSTIDYHQQPVQPLPQPPSHFATSDGYQYMGMFTQQPVAAPDYNQGLDFDRVHEYHKADGAIIRPEPQLAGQGHSHIYDNQGQGHHLTGLPPQQPILNGESNEMDYEDKYMSGDILNGSVEKPLIPHKDNKRDMVIQGRATPADVFCLVDGRLSLLSSSSKYKVTIAEIQRRLSPPECLNASLLGGVLRRAKSKDGGRTLREKLDNIGLSLPAGRRKATQVTLFTSLVEGESVRLARDYGYVCETEFPTKQCAEYNGRQYGTTTQQEKMARKNSILAAKQILKEFMDLMNKDRSPLGNSMPPHILESEVQRHLTHFSMITHGFGGPAIVASLAIVQNYLTEMMKMLEKGYPDNSAKRKK</sequence>
<organism evidence="10 11">
    <name type="scientific">Pinctada imbricata</name>
    <name type="common">Atlantic pearl-oyster</name>
    <name type="synonym">Pinctada martensii</name>
    <dbReference type="NCBI Taxonomy" id="66713"/>
    <lineage>
        <taxon>Eukaryota</taxon>
        <taxon>Metazoa</taxon>
        <taxon>Spiralia</taxon>
        <taxon>Lophotrochozoa</taxon>
        <taxon>Mollusca</taxon>
        <taxon>Bivalvia</taxon>
        <taxon>Autobranchia</taxon>
        <taxon>Pteriomorphia</taxon>
        <taxon>Pterioida</taxon>
        <taxon>Pterioidea</taxon>
        <taxon>Pteriidae</taxon>
        <taxon>Pinctada</taxon>
    </lineage>
</organism>
<comment type="similarity">
    <text evidence="2">Belongs to the AP-2 family.</text>
</comment>
<proteinExistence type="inferred from homology"/>
<evidence type="ECO:0000256" key="4">
    <source>
        <dbReference type="ARBA" id="ARBA00023125"/>
    </source>
</evidence>
<dbReference type="GO" id="GO:0000981">
    <property type="term" value="F:DNA-binding transcription factor activity, RNA polymerase II-specific"/>
    <property type="evidence" value="ECO:0007669"/>
    <property type="project" value="TreeGrafter"/>
</dbReference>
<evidence type="ECO:0000259" key="9">
    <source>
        <dbReference type="Pfam" id="PF03299"/>
    </source>
</evidence>
<keyword evidence="6" id="KW-0539">Nucleus</keyword>
<evidence type="ECO:0000256" key="2">
    <source>
        <dbReference type="ARBA" id="ARBA00007770"/>
    </source>
</evidence>
<keyword evidence="3" id="KW-0805">Transcription regulation</keyword>
<keyword evidence="8" id="KW-0812">Transmembrane</keyword>
<keyword evidence="11" id="KW-1185">Reference proteome</keyword>
<dbReference type="AlphaFoldDB" id="A0AA88XHF2"/>
<dbReference type="PRINTS" id="PR01748">
    <property type="entry name" value="AP2TNSCPFCT"/>
</dbReference>
<dbReference type="PANTHER" id="PTHR10812:SF17">
    <property type="entry name" value="TRANSCRIPTION FACTOR AP-2, ISOFORM D"/>
    <property type="match status" value="1"/>
</dbReference>
<evidence type="ECO:0000256" key="5">
    <source>
        <dbReference type="ARBA" id="ARBA00023163"/>
    </source>
</evidence>
<dbReference type="Proteomes" id="UP001186944">
    <property type="component" value="Unassembled WGS sequence"/>
</dbReference>
<evidence type="ECO:0000256" key="8">
    <source>
        <dbReference type="SAM" id="Phobius"/>
    </source>
</evidence>
<keyword evidence="8" id="KW-0472">Membrane</keyword>
<gene>
    <name evidence="10" type="ORF">FSP39_006503</name>
</gene>
<dbReference type="GO" id="GO:0042127">
    <property type="term" value="P:regulation of cell population proliferation"/>
    <property type="evidence" value="ECO:0007669"/>
    <property type="project" value="TreeGrafter"/>
</dbReference>
<keyword evidence="8" id="KW-1133">Transmembrane helix</keyword>
<evidence type="ECO:0000256" key="1">
    <source>
        <dbReference type="ARBA" id="ARBA00004123"/>
    </source>
</evidence>
<evidence type="ECO:0000256" key="7">
    <source>
        <dbReference type="SAM" id="MobiDB-lite"/>
    </source>
</evidence>
<dbReference type="EMBL" id="VSWD01000012">
    <property type="protein sequence ID" value="KAK3085640.1"/>
    <property type="molecule type" value="Genomic_DNA"/>
</dbReference>
<feature type="domain" description="Transcription factor AP-2 C-terminal" evidence="9">
    <location>
        <begin position="205"/>
        <end position="401"/>
    </location>
</feature>
<dbReference type="Pfam" id="PF03299">
    <property type="entry name" value="TF_AP-2"/>
    <property type="match status" value="1"/>
</dbReference>
<protein>
    <recommendedName>
        <fullName evidence="9">Transcription factor AP-2 C-terminal domain-containing protein</fullName>
    </recommendedName>
</protein>
<evidence type="ECO:0000256" key="6">
    <source>
        <dbReference type="ARBA" id="ARBA00023242"/>
    </source>
</evidence>
<accession>A0AA88XHF2</accession>
<evidence type="ECO:0000313" key="11">
    <source>
        <dbReference type="Proteomes" id="UP001186944"/>
    </source>
</evidence>
<evidence type="ECO:0000256" key="3">
    <source>
        <dbReference type="ARBA" id="ARBA00023015"/>
    </source>
</evidence>
<dbReference type="GO" id="GO:0000977">
    <property type="term" value="F:RNA polymerase II transcription regulatory region sequence-specific DNA binding"/>
    <property type="evidence" value="ECO:0007669"/>
    <property type="project" value="TreeGrafter"/>
</dbReference>
<comment type="subcellular location">
    <subcellularLocation>
        <location evidence="1">Nucleus</location>
    </subcellularLocation>
</comment>
<dbReference type="GO" id="GO:0005634">
    <property type="term" value="C:nucleus"/>
    <property type="evidence" value="ECO:0007669"/>
    <property type="project" value="UniProtKB-SubCell"/>
</dbReference>
<evidence type="ECO:0000313" key="10">
    <source>
        <dbReference type="EMBL" id="KAK3085640.1"/>
    </source>
</evidence>
<feature type="transmembrane region" description="Helical" evidence="8">
    <location>
        <begin position="377"/>
        <end position="398"/>
    </location>
</feature>
<dbReference type="InterPro" id="IPR004979">
    <property type="entry name" value="TF_AP2"/>
</dbReference>
<feature type="region of interest" description="Disordered" evidence="7">
    <location>
        <begin position="1"/>
        <end position="23"/>
    </location>
</feature>
<name>A0AA88XHF2_PINIB</name>
<reference evidence="10" key="1">
    <citation type="submission" date="2019-08" db="EMBL/GenBank/DDBJ databases">
        <title>The improved chromosome-level genome for the pearl oyster Pinctada fucata martensii using PacBio sequencing and Hi-C.</title>
        <authorList>
            <person name="Zheng Z."/>
        </authorList>
    </citation>
    <scope>NUCLEOTIDE SEQUENCE</scope>
    <source>
        <strain evidence="10">ZZ-2019</strain>
        <tissue evidence="10">Adductor muscle</tissue>
    </source>
</reference>
<keyword evidence="4" id="KW-0238">DNA-binding</keyword>
<dbReference type="InterPro" id="IPR013854">
    <property type="entry name" value="TF_AP2_C"/>
</dbReference>
<keyword evidence="5" id="KW-0804">Transcription</keyword>
<feature type="compositionally biased region" description="Polar residues" evidence="7">
    <location>
        <begin position="8"/>
        <end position="23"/>
    </location>
</feature>
<dbReference type="PANTHER" id="PTHR10812">
    <property type="entry name" value="TRANSCRIPTION FACTOR AP-2"/>
    <property type="match status" value="1"/>
</dbReference>
<comment type="caution">
    <text evidence="10">The sequence shown here is derived from an EMBL/GenBank/DDBJ whole genome shotgun (WGS) entry which is preliminary data.</text>
</comment>